<dbReference type="OrthoDB" id="9799840at2"/>
<keyword evidence="2" id="KW-1185">Reference proteome</keyword>
<name>A0A4Q2R6B3_9HYPH</name>
<dbReference type="Gene3D" id="3.30.1330.40">
    <property type="entry name" value="RutC-like"/>
    <property type="match status" value="1"/>
</dbReference>
<evidence type="ECO:0000313" key="1">
    <source>
        <dbReference type="EMBL" id="RYB01902.1"/>
    </source>
</evidence>
<dbReference type="InterPro" id="IPR035959">
    <property type="entry name" value="RutC-like_sf"/>
</dbReference>
<evidence type="ECO:0000313" key="2">
    <source>
        <dbReference type="Proteomes" id="UP000289411"/>
    </source>
</evidence>
<dbReference type="PANTHER" id="PTHR43857">
    <property type="entry name" value="BLR7761 PROTEIN"/>
    <property type="match status" value="1"/>
</dbReference>
<dbReference type="Proteomes" id="UP000289411">
    <property type="component" value="Unassembled WGS sequence"/>
</dbReference>
<dbReference type="RefSeq" id="WP_129221687.1">
    <property type="nucleotide sequence ID" value="NZ_QYBC01000026.1"/>
</dbReference>
<reference evidence="1 2" key="1">
    <citation type="submission" date="2018-09" db="EMBL/GenBank/DDBJ databases">
        <authorList>
            <person name="Grouzdev D.S."/>
            <person name="Krutkina M.S."/>
        </authorList>
    </citation>
    <scope>NUCLEOTIDE SEQUENCE [LARGE SCALE GENOMIC DNA]</scope>
    <source>
        <strain evidence="1 2">RmlP001</strain>
    </source>
</reference>
<dbReference type="PANTHER" id="PTHR43857:SF1">
    <property type="entry name" value="YJGH FAMILY PROTEIN"/>
    <property type="match status" value="1"/>
</dbReference>
<proteinExistence type="predicted"/>
<organism evidence="1 2">
    <name type="scientific">Lichenibacterium ramalinae</name>
    <dbReference type="NCBI Taxonomy" id="2316527"/>
    <lineage>
        <taxon>Bacteria</taxon>
        <taxon>Pseudomonadati</taxon>
        <taxon>Pseudomonadota</taxon>
        <taxon>Alphaproteobacteria</taxon>
        <taxon>Hyphomicrobiales</taxon>
        <taxon>Lichenihabitantaceae</taxon>
        <taxon>Lichenibacterium</taxon>
    </lineage>
</organism>
<dbReference type="EMBL" id="QYBC01000026">
    <property type="protein sequence ID" value="RYB01902.1"/>
    <property type="molecule type" value="Genomic_DNA"/>
</dbReference>
<dbReference type="AlphaFoldDB" id="A0A4Q2R6B3"/>
<dbReference type="SUPFAM" id="SSF55298">
    <property type="entry name" value="YjgF-like"/>
    <property type="match status" value="1"/>
</dbReference>
<accession>A0A4Q2R6B3</accession>
<sequence length="131" mass="13441">MLARLAPAALHPPFARYAHGVAVPAGARTVFCSGQLGIAPDGAVPADVEGQAALCFAAIAAILAEAGMGLADLVRLNAYVTRRQDMAGYMAARDRALPGDAPPPASTLMIVGGFTRPEFLVEVEAVAARLD</sequence>
<dbReference type="InterPro" id="IPR006175">
    <property type="entry name" value="YjgF/YER057c/UK114"/>
</dbReference>
<dbReference type="CDD" id="cd00448">
    <property type="entry name" value="YjgF_YER057c_UK114_family"/>
    <property type="match status" value="1"/>
</dbReference>
<gene>
    <name evidence="1" type="ORF">D3272_23665</name>
</gene>
<protein>
    <submittedName>
        <fullName evidence="1">RidA family protein</fullName>
    </submittedName>
</protein>
<comment type="caution">
    <text evidence="1">The sequence shown here is derived from an EMBL/GenBank/DDBJ whole genome shotgun (WGS) entry which is preliminary data.</text>
</comment>
<dbReference type="Pfam" id="PF01042">
    <property type="entry name" value="Ribonuc_L-PSP"/>
    <property type="match status" value="1"/>
</dbReference>
<reference evidence="1 2" key="2">
    <citation type="submission" date="2019-02" db="EMBL/GenBank/DDBJ databases">
        <title>'Lichenibacterium ramalinii' gen. nov. sp. nov., 'Lichenibacterium minor' gen. nov. sp. nov.</title>
        <authorList>
            <person name="Pankratov T."/>
        </authorList>
    </citation>
    <scope>NUCLEOTIDE SEQUENCE [LARGE SCALE GENOMIC DNA]</scope>
    <source>
        <strain evidence="1 2">RmlP001</strain>
    </source>
</reference>